<keyword evidence="3" id="KW-1185">Reference proteome</keyword>
<dbReference type="RefSeq" id="WP_087736805.1">
    <property type="nucleotide sequence ID" value="NZ_CYGY02000048.1"/>
</dbReference>
<dbReference type="EMBL" id="CYGY02000048">
    <property type="protein sequence ID" value="SIT45805.1"/>
    <property type="molecule type" value="Genomic_DNA"/>
</dbReference>
<evidence type="ECO:0000256" key="1">
    <source>
        <dbReference type="SAM" id="Phobius"/>
    </source>
</evidence>
<dbReference type="OrthoDB" id="9132691at2"/>
<sequence>MRLKMFVVPFPGTVRAESVALQIAAWPARVHFLLAPSTGRTSNVLSGRSAHRDRARVRATSQLCRTARVFARAALRTAYAGGPLTPAGYAILAVTVVAIALAAMLSVSPASVELNRGLRLSWWFS</sequence>
<name>A0A1N7SEI6_9BURK</name>
<protein>
    <submittedName>
        <fullName evidence="2">Uncharacterized protein</fullName>
    </submittedName>
</protein>
<keyword evidence="1" id="KW-0812">Transmembrane</keyword>
<organism evidence="2 3">
    <name type="scientific">Paraburkholderia piptadeniae</name>
    <dbReference type="NCBI Taxonomy" id="1701573"/>
    <lineage>
        <taxon>Bacteria</taxon>
        <taxon>Pseudomonadati</taxon>
        <taxon>Pseudomonadota</taxon>
        <taxon>Betaproteobacteria</taxon>
        <taxon>Burkholderiales</taxon>
        <taxon>Burkholderiaceae</taxon>
        <taxon>Paraburkholderia</taxon>
    </lineage>
</organism>
<dbReference type="AlphaFoldDB" id="A0A1N7SEI6"/>
<dbReference type="Proteomes" id="UP000195569">
    <property type="component" value="Unassembled WGS sequence"/>
</dbReference>
<keyword evidence="1" id="KW-1133">Transmembrane helix</keyword>
<gene>
    <name evidence="2" type="ORF">BN2476_480021</name>
</gene>
<comment type="caution">
    <text evidence="2">The sequence shown here is derived from an EMBL/GenBank/DDBJ whole genome shotgun (WGS) entry which is preliminary data.</text>
</comment>
<accession>A0A1N7SEI6</accession>
<proteinExistence type="predicted"/>
<evidence type="ECO:0000313" key="3">
    <source>
        <dbReference type="Proteomes" id="UP000195569"/>
    </source>
</evidence>
<reference evidence="2" key="1">
    <citation type="submission" date="2016-12" db="EMBL/GenBank/DDBJ databases">
        <authorList>
            <person name="Moulin L."/>
        </authorList>
    </citation>
    <scope>NUCLEOTIDE SEQUENCE [LARGE SCALE GENOMIC DNA]</scope>
    <source>
        <strain evidence="2">STM 7183</strain>
    </source>
</reference>
<evidence type="ECO:0000313" key="2">
    <source>
        <dbReference type="EMBL" id="SIT45805.1"/>
    </source>
</evidence>
<keyword evidence="1" id="KW-0472">Membrane</keyword>
<feature type="transmembrane region" description="Helical" evidence="1">
    <location>
        <begin position="87"/>
        <end position="107"/>
    </location>
</feature>